<dbReference type="AlphaFoldDB" id="A0A7T8GND7"/>
<evidence type="ECO:0000313" key="3">
    <source>
        <dbReference type="Proteomes" id="UP000595437"/>
    </source>
</evidence>
<accession>A0A7T8GND7</accession>
<dbReference type="Proteomes" id="UP000595437">
    <property type="component" value="Chromosome 17"/>
</dbReference>
<sequence length="68" mass="8163">RPVLSKGIFKTPFKHPHPLNRVMEMSLSRTISMDSLMSRRQECVRPPRIQNYQTRHDRTQPEDQNYLL</sequence>
<protein>
    <submittedName>
        <fullName evidence="2">Uncharacterized protein</fullName>
    </submittedName>
</protein>
<evidence type="ECO:0000313" key="2">
    <source>
        <dbReference type="EMBL" id="QQP34622.1"/>
    </source>
</evidence>
<dbReference type="EMBL" id="CP045906">
    <property type="protein sequence ID" value="QQP34622.1"/>
    <property type="molecule type" value="Genomic_DNA"/>
</dbReference>
<gene>
    <name evidence="2" type="ORF">FKW44_022571</name>
</gene>
<proteinExistence type="predicted"/>
<feature type="region of interest" description="Disordered" evidence="1">
    <location>
        <begin position="43"/>
        <end position="68"/>
    </location>
</feature>
<name>A0A7T8GND7_CALRO</name>
<organism evidence="2 3">
    <name type="scientific">Caligus rogercresseyi</name>
    <name type="common">Sea louse</name>
    <dbReference type="NCBI Taxonomy" id="217165"/>
    <lineage>
        <taxon>Eukaryota</taxon>
        <taxon>Metazoa</taxon>
        <taxon>Ecdysozoa</taxon>
        <taxon>Arthropoda</taxon>
        <taxon>Crustacea</taxon>
        <taxon>Multicrustacea</taxon>
        <taxon>Hexanauplia</taxon>
        <taxon>Copepoda</taxon>
        <taxon>Siphonostomatoida</taxon>
        <taxon>Caligidae</taxon>
        <taxon>Caligus</taxon>
    </lineage>
</organism>
<evidence type="ECO:0000256" key="1">
    <source>
        <dbReference type="SAM" id="MobiDB-lite"/>
    </source>
</evidence>
<keyword evidence="3" id="KW-1185">Reference proteome</keyword>
<feature type="non-terminal residue" evidence="2">
    <location>
        <position position="1"/>
    </location>
</feature>
<reference evidence="3" key="1">
    <citation type="submission" date="2021-01" db="EMBL/GenBank/DDBJ databases">
        <title>Caligus Genome Assembly.</title>
        <authorList>
            <person name="Gallardo-Escarate C."/>
        </authorList>
    </citation>
    <scope>NUCLEOTIDE SEQUENCE [LARGE SCALE GENOMIC DNA]</scope>
</reference>